<gene>
    <name evidence="3" type="ORF">E4031_08090</name>
    <name evidence="2" type="ORF">E4Z98_01765</name>
</gene>
<proteinExistence type="predicted"/>
<evidence type="ECO:0000313" key="2">
    <source>
        <dbReference type="EMBL" id="QCA28098.1"/>
    </source>
</evidence>
<dbReference type="RefSeq" id="WP_135254953.1">
    <property type="nucleotide sequence ID" value="NZ_CP038865.1"/>
</dbReference>
<keyword evidence="1" id="KW-0472">Membrane</keyword>
<evidence type="ECO:0000313" key="5">
    <source>
        <dbReference type="Proteomes" id="UP000297725"/>
    </source>
</evidence>
<name>A0AAJ5JKS9_9ENTE</name>
<keyword evidence="1" id="KW-0812">Transmembrane</keyword>
<keyword evidence="4" id="KW-1185">Reference proteome</keyword>
<feature type="transmembrane region" description="Helical" evidence="1">
    <location>
        <begin position="12"/>
        <end position="31"/>
    </location>
</feature>
<sequence>MKSKNIYYKGSLLASTIVLTFMYVTTLTFIFHRYDVQQELISVSIKRSRIETLVNLATFYLEHTEEKQSGELVYSTGVIHYTYEATGHYLLEVKLVTGESIKRSITTIK</sequence>
<evidence type="ECO:0000313" key="3">
    <source>
        <dbReference type="EMBL" id="TFZ40141.1"/>
    </source>
</evidence>
<evidence type="ECO:0000313" key="4">
    <source>
        <dbReference type="Proteomes" id="UP000296883"/>
    </source>
</evidence>
<dbReference type="EMBL" id="SRHU01000027">
    <property type="protein sequence ID" value="TFZ40141.1"/>
    <property type="molecule type" value="Genomic_DNA"/>
</dbReference>
<reference evidence="2 4" key="2">
    <citation type="journal article" date="2020" name="Int. J. Syst. Evol. Microbiol.">
        <title>Vagococcus xieshaowenii sp. nov., isolated from snow finch (Montifringilla taczanowskii) cloacal content.</title>
        <authorList>
            <person name="Ge Y."/>
            <person name="Yang J."/>
            <person name="Lai X.H."/>
            <person name="Zhang G."/>
            <person name="Jin D."/>
            <person name="Lu S."/>
            <person name="Wang B."/>
            <person name="Huang Y."/>
            <person name="Huang Y."/>
            <person name="Ren Z."/>
            <person name="Zhang X."/>
            <person name="Xu J."/>
        </authorList>
    </citation>
    <scope>NUCLEOTIDE SEQUENCE [LARGE SCALE GENOMIC DNA]</scope>
    <source>
        <strain evidence="4">personal::cf-49</strain>
        <strain evidence="2">Personal::cf-49</strain>
    </source>
</reference>
<dbReference type="Proteomes" id="UP000297725">
    <property type="component" value="Unassembled WGS sequence"/>
</dbReference>
<dbReference type="AlphaFoldDB" id="A0AAJ5JKS9"/>
<dbReference type="Proteomes" id="UP000296883">
    <property type="component" value="Chromosome"/>
</dbReference>
<reference evidence="3 5" key="1">
    <citation type="submission" date="2019-03" db="EMBL/GenBank/DDBJ databases">
        <title>Vagococcus sp. was isolated fron gut of Carduelis flavirostris.</title>
        <authorList>
            <person name="Ge Y."/>
        </authorList>
    </citation>
    <scope>NUCLEOTIDE SEQUENCE [LARGE SCALE GENOMIC DNA]</scope>
    <source>
        <strain evidence="3 5">CF-210</strain>
    </source>
</reference>
<accession>A0AAJ5JKS9</accession>
<protein>
    <submittedName>
        <fullName evidence="3">Uncharacterized protein</fullName>
    </submittedName>
</protein>
<evidence type="ECO:0000256" key="1">
    <source>
        <dbReference type="SAM" id="Phobius"/>
    </source>
</evidence>
<dbReference type="EMBL" id="CP038865">
    <property type="protein sequence ID" value="QCA28098.1"/>
    <property type="molecule type" value="Genomic_DNA"/>
</dbReference>
<organism evidence="3 5">
    <name type="scientific">Vagococcus xieshaowenii</name>
    <dbReference type="NCBI Taxonomy" id="2562451"/>
    <lineage>
        <taxon>Bacteria</taxon>
        <taxon>Bacillati</taxon>
        <taxon>Bacillota</taxon>
        <taxon>Bacilli</taxon>
        <taxon>Lactobacillales</taxon>
        <taxon>Enterococcaceae</taxon>
        <taxon>Vagococcus</taxon>
    </lineage>
</organism>
<keyword evidence="1" id="KW-1133">Transmembrane helix</keyword>